<dbReference type="PANTHER" id="PTHR43394:SF1">
    <property type="entry name" value="ATP-BINDING CASSETTE SUB-FAMILY B MEMBER 10, MITOCHONDRIAL"/>
    <property type="match status" value="1"/>
</dbReference>
<dbReference type="InterPro" id="IPR011527">
    <property type="entry name" value="ABC1_TM_dom"/>
</dbReference>
<dbReference type="Pfam" id="PF00664">
    <property type="entry name" value="ABC_membrane"/>
    <property type="match status" value="1"/>
</dbReference>
<evidence type="ECO:0000256" key="4">
    <source>
        <dbReference type="ARBA" id="ARBA00022692"/>
    </source>
</evidence>
<dbReference type="InterPro" id="IPR027417">
    <property type="entry name" value="P-loop_NTPase"/>
</dbReference>
<evidence type="ECO:0008006" key="15">
    <source>
        <dbReference type="Google" id="ProtNLM"/>
    </source>
</evidence>
<dbReference type="GO" id="GO:0015421">
    <property type="term" value="F:ABC-type oligopeptide transporter activity"/>
    <property type="evidence" value="ECO:0007669"/>
    <property type="project" value="TreeGrafter"/>
</dbReference>
<evidence type="ECO:0000256" key="5">
    <source>
        <dbReference type="ARBA" id="ARBA00022741"/>
    </source>
</evidence>
<evidence type="ECO:0000313" key="13">
    <source>
        <dbReference type="EMBL" id="GMI23943.1"/>
    </source>
</evidence>
<evidence type="ECO:0000256" key="7">
    <source>
        <dbReference type="ARBA" id="ARBA00022989"/>
    </source>
</evidence>
<dbReference type="InterPro" id="IPR036640">
    <property type="entry name" value="ABC1_TM_sf"/>
</dbReference>
<evidence type="ECO:0000256" key="3">
    <source>
        <dbReference type="ARBA" id="ARBA00022448"/>
    </source>
</evidence>
<feature type="domain" description="ABC transporter" evidence="11">
    <location>
        <begin position="525"/>
        <end position="771"/>
    </location>
</feature>
<keyword evidence="5" id="KW-0547">Nucleotide-binding</keyword>
<feature type="transmembrane region" description="Helical" evidence="10">
    <location>
        <begin position="193"/>
        <end position="215"/>
    </location>
</feature>
<keyword evidence="4 10" id="KW-0812">Transmembrane</keyword>
<evidence type="ECO:0000256" key="10">
    <source>
        <dbReference type="SAM" id="Phobius"/>
    </source>
</evidence>
<feature type="transmembrane region" description="Helical" evidence="10">
    <location>
        <begin position="235"/>
        <end position="258"/>
    </location>
</feature>
<dbReference type="CDD" id="cd18572">
    <property type="entry name" value="ABC_6TM_TAP"/>
    <property type="match status" value="1"/>
</dbReference>
<dbReference type="Pfam" id="PF00005">
    <property type="entry name" value="ABC_tran"/>
    <property type="match status" value="1"/>
</dbReference>
<dbReference type="Gene3D" id="3.40.50.300">
    <property type="entry name" value="P-loop containing nucleotide triphosphate hydrolases"/>
    <property type="match status" value="1"/>
</dbReference>
<evidence type="ECO:0000256" key="8">
    <source>
        <dbReference type="ARBA" id="ARBA00023136"/>
    </source>
</evidence>
<feature type="compositionally biased region" description="Pro residues" evidence="9">
    <location>
        <begin position="162"/>
        <end position="174"/>
    </location>
</feature>
<dbReference type="PROSITE" id="PS50929">
    <property type="entry name" value="ABC_TM1F"/>
    <property type="match status" value="1"/>
</dbReference>
<reference evidence="14" key="1">
    <citation type="journal article" date="2023" name="Commun. Biol.">
        <title>Genome analysis of Parmales, the sister group of diatoms, reveals the evolutionary specialization of diatoms from phago-mixotrophs to photoautotrophs.</title>
        <authorList>
            <person name="Ban H."/>
            <person name="Sato S."/>
            <person name="Yoshikawa S."/>
            <person name="Yamada K."/>
            <person name="Nakamura Y."/>
            <person name="Ichinomiya M."/>
            <person name="Sato N."/>
            <person name="Blanc-Mathieu R."/>
            <person name="Endo H."/>
            <person name="Kuwata A."/>
            <person name="Ogata H."/>
        </authorList>
    </citation>
    <scope>NUCLEOTIDE SEQUENCE [LARGE SCALE GENOMIC DNA]</scope>
</reference>
<comment type="caution">
    <text evidence="13">The sequence shown here is derived from an EMBL/GenBank/DDBJ whole genome shotgun (WGS) entry which is preliminary data.</text>
</comment>
<keyword evidence="3" id="KW-0813">Transport</keyword>
<dbReference type="SMART" id="SM00382">
    <property type="entry name" value="AAA"/>
    <property type="match status" value="1"/>
</dbReference>
<protein>
    <recommendedName>
        <fullName evidence="15">ABC transporter</fullName>
    </recommendedName>
</protein>
<dbReference type="PANTHER" id="PTHR43394">
    <property type="entry name" value="ATP-DEPENDENT PERMEASE MDL1, MITOCHONDRIAL"/>
    <property type="match status" value="1"/>
</dbReference>
<dbReference type="Proteomes" id="UP001165065">
    <property type="component" value="Unassembled WGS sequence"/>
</dbReference>
<dbReference type="InterPro" id="IPR017871">
    <property type="entry name" value="ABC_transporter-like_CS"/>
</dbReference>
<evidence type="ECO:0000256" key="9">
    <source>
        <dbReference type="SAM" id="MobiDB-lite"/>
    </source>
</evidence>
<dbReference type="OrthoDB" id="6500128at2759"/>
<feature type="transmembrane region" description="Helical" evidence="10">
    <location>
        <begin position="270"/>
        <end position="287"/>
    </location>
</feature>
<feature type="region of interest" description="Disordered" evidence="9">
    <location>
        <begin position="495"/>
        <end position="516"/>
    </location>
</feature>
<dbReference type="InterPro" id="IPR003439">
    <property type="entry name" value="ABC_transporter-like_ATP-bd"/>
</dbReference>
<feature type="transmembrane region" description="Helical" evidence="10">
    <location>
        <begin position="46"/>
        <end position="69"/>
    </location>
</feature>
<feature type="region of interest" description="Disordered" evidence="9">
    <location>
        <begin position="141"/>
        <end position="179"/>
    </location>
</feature>
<gene>
    <name evidence="13" type="ORF">TrCOL_g13196</name>
</gene>
<feature type="transmembrane region" description="Helical" evidence="10">
    <location>
        <begin position="81"/>
        <end position="101"/>
    </location>
</feature>
<accession>A0A9W7FWG5</accession>
<dbReference type="PROSITE" id="PS50893">
    <property type="entry name" value="ABC_TRANSPORTER_2"/>
    <property type="match status" value="1"/>
</dbReference>
<organism evidence="13 14">
    <name type="scientific">Triparma columacea</name>
    <dbReference type="NCBI Taxonomy" id="722753"/>
    <lineage>
        <taxon>Eukaryota</taxon>
        <taxon>Sar</taxon>
        <taxon>Stramenopiles</taxon>
        <taxon>Ochrophyta</taxon>
        <taxon>Bolidophyceae</taxon>
        <taxon>Parmales</taxon>
        <taxon>Triparmaceae</taxon>
        <taxon>Triparma</taxon>
    </lineage>
</organism>
<keyword evidence="7 10" id="KW-1133">Transmembrane helix</keyword>
<feature type="transmembrane region" description="Helical" evidence="10">
    <location>
        <begin position="416"/>
        <end position="438"/>
    </location>
</feature>
<dbReference type="AlphaFoldDB" id="A0A9W7FWG5"/>
<feature type="transmembrane region" description="Helical" evidence="10">
    <location>
        <begin position="113"/>
        <end position="134"/>
    </location>
</feature>
<dbReference type="GO" id="GO:0016887">
    <property type="term" value="F:ATP hydrolysis activity"/>
    <property type="evidence" value="ECO:0007669"/>
    <property type="project" value="InterPro"/>
</dbReference>
<proteinExistence type="inferred from homology"/>
<evidence type="ECO:0000313" key="14">
    <source>
        <dbReference type="Proteomes" id="UP001165065"/>
    </source>
</evidence>
<dbReference type="GO" id="GO:0016020">
    <property type="term" value="C:membrane"/>
    <property type="evidence" value="ECO:0007669"/>
    <property type="project" value="UniProtKB-SubCell"/>
</dbReference>
<keyword evidence="8 10" id="KW-0472">Membrane</keyword>
<dbReference type="SUPFAM" id="SSF52540">
    <property type="entry name" value="P-loop containing nucleoside triphosphate hydrolases"/>
    <property type="match status" value="1"/>
</dbReference>
<sequence length="775" mass="84842">MTSPYNIFTYNTLANLLVILLSSSLLVCSLLITFPNYVSNYPSPFFNSSIAAALSSLLATAAGSMLVLMNKSQTKDTLKPFLAYICVSSALAVGASITTSLDLFEDSPHPNYIIEIAGGSIFTLSTLTLIVLCIPSPSSPPLPPQQSFGSQSLTDLSSPLLPSSPPAPPPPPPNKKSRGTRRLLSLALPHRRYLYFGCSALLLRLPFSLSIPHFVAETIGALNDEDWDYAYGNVLLLVVCGTIDACLDFWCVYLFGLCQLNLVKTVRTSLFTRILGFEVAFFDGTTVGDLTSRLNSDTSAMSSDLTWFFRFSIEATVRITGIAGYMFVRSRTLAGAACTIIPVVAIVNKKYGDWLAKNSKEVQTALADANSVAQETLSCARTVISFANESSESERYNEKIEKHYLLNVKQTIAQGIYYMVVSTFLVNTCVQAALLYIGSRLVESNGLSVSVLVAFMLYQGQLQEYTLQIFQSYTALRQSSGAGDKVFEMMDRKIEPPGVGDYKEDDNDDQRRTRLSRGGIRPARVSLKNVSFTYNSRPNEPVLRDLSLDIEPGTMVALVGKSGCGKSTICSLVERFYDPDSGSVTYDGEDLRNLDVKWLRGSIGIVSQEPVLFSGTIFENICYGLKREIEEEEVDEGELRERVEEAAKIANAHSFVMGFEKGYDTVCGERGVSLSGGQKQRIAIARAIVKNPALLLFDEATAALDNESERVVQEALERAAGNATTIVVAHRLKTVQKADRIVVIEEGKVVESGSHEELVKRGDGKYAAMLKMSRD</sequence>
<evidence type="ECO:0000259" key="11">
    <source>
        <dbReference type="PROSITE" id="PS50893"/>
    </source>
</evidence>
<dbReference type="InterPro" id="IPR039421">
    <property type="entry name" value="Type_1_exporter"/>
</dbReference>
<comment type="similarity">
    <text evidence="2">Belongs to the ABC transporter superfamily. ABCB family. Multidrug resistance exporter (TC 3.A.1.201) subfamily.</text>
</comment>
<dbReference type="GO" id="GO:0005524">
    <property type="term" value="F:ATP binding"/>
    <property type="evidence" value="ECO:0007669"/>
    <property type="project" value="UniProtKB-KW"/>
</dbReference>
<comment type="subcellular location">
    <subcellularLocation>
        <location evidence="1">Membrane</location>
        <topology evidence="1">Multi-pass membrane protein</topology>
    </subcellularLocation>
</comment>
<evidence type="ECO:0000256" key="1">
    <source>
        <dbReference type="ARBA" id="ARBA00004141"/>
    </source>
</evidence>
<dbReference type="PROSITE" id="PS00211">
    <property type="entry name" value="ABC_TRANSPORTER_1"/>
    <property type="match status" value="1"/>
</dbReference>
<feature type="transmembrane region" description="Helical" evidence="10">
    <location>
        <begin position="307"/>
        <end position="328"/>
    </location>
</feature>
<dbReference type="FunFam" id="1.20.1560.10:FF:000215">
    <property type="entry name" value="ABC transporter B family member 4"/>
    <property type="match status" value="1"/>
</dbReference>
<dbReference type="CDD" id="cd03249">
    <property type="entry name" value="ABC_MTABC3_MDL1_MDL2"/>
    <property type="match status" value="1"/>
</dbReference>
<feature type="domain" description="ABC transmembrane type-1" evidence="12">
    <location>
        <begin position="234"/>
        <end position="478"/>
    </location>
</feature>
<dbReference type="SUPFAM" id="SSF90123">
    <property type="entry name" value="ABC transporter transmembrane region"/>
    <property type="match status" value="1"/>
</dbReference>
<dbReference type="Gene3D" id="1.20.1560.10">
    <property type="entry name" value="ABC transporter type 1, transmembrane domain"/>
    <property type="match status" value="1"/>
</dbReference>
<evidence type="ECO:0000256" key="6">
    <source>
        <dbReference type="ARBA" id="ARBA00022840"/>
    </source>
</evidence>
<feature type="compositionally biased region" description="Low complexity" evidence="9">
    <location>
        <begin position="145"/>
        <end position="161"/>
    </location>
</feature>
<evidence type="ECO:0000259" key="12">
    <source>
        <dbReference type="PROSITE" id="PS50929"/>
    </source>
</evidence>
<keyword evidence="6" id="KW-0067">ATP-binding</keyword>
<keyword evidence="14" id="KW-1185">Reference proteome</keyword>
<evidence type="ECO:0000256" key="2">
    <source>
        <dbReference type="ARBA" id="ARBA00007577"/>
    </source>
</evidence>
<name>A0A9W7FWG5_9STRA</name>
<dbReference type="FunFam" id="3.40.50.300:FF:000251">
    <property type="entry name" value="ABC transporter B family member 19"/>
    <property type="match status" value="1"/>
</dbReference>
<dbReference type="InterPro" id="IPR003593">
    <property type="entry name" value="AAA+_ATPase"/>
</dbReference>
<dbReference type="EMBL" id="BRYA01000578">
    <property type="protein sequence ID" value="GMI23943.1"/>
    <property type="molecule type" value="Genomic_DNA"/>
</dbReference>
<feature type="transmembrane region" description="Helical" evidence="10">
    <location>
        <begin position="12"/>
        <end position="34"/>
    </location>
</feature>